<dbReference type="Gene3D" id="1.10.1200.10">
    <property type="entry name" value="ACP-like"/>
    <property type="match status" value="1"/>
</dbReference>
<dbReference type="CDD" id="cd00833">
    <property type="entry name" value="PKS"/>
    <property type="match status" value="1"/>
</dbReference>
<dbReference type="GO" id="GO:0032787">
    <property type="term" value="P:monocarboxylic acid metabolic process"/>
    <property type="evidence" value="ECO:0007669"/>
    <property type="project" value="UniProtKB-ARBA"/>
</dbReference>
<dbReference type="Pfam" id="PF00109">
    <property type="entry name" value="ketoacyl-synt"/>
    <property type="match status" value="1"/>
</dbReference>
<dbReference type="Pfam" id="PF00550">
    <property type="entry name" value="PP-binding"/>
    <property type="match status" value="1"/>
</dbReference>
<dbReference type="InterPro" id="IPR014030">
    <property type="entry name" value="Ketoacyl_synth_N"/>
</dbReference>
<dbReference type="PROSITE" id="PS52004">
    <property type="entry name" value="KS3_2"/>
    <property type="match status" value="1"/>
</dbReference>
<dbReference type="SMART" id="SM00827">
    <property type="entry name" value="PKS_AT"/>
    <property type="match status" value="1"/>
</dbReference>
<dbReference type="PROSITE" id="PS52019">
    <property type="entry name" value="PKS_MFAS_DH"/>
    <property type="match status" value="1"/>
</dbReference>
<comment type="catalytic activity">
    <reaction evidence="5">
        <text>holo-[ACP] + malonyl-CoA = malonyl-[ACP] + CoA</text>
        <dbReference type="Rhea" id="RHEA:41792"/>
        <dbReference type="Rhea" id="RHEA-COMP:9623"/>
        <dbReference type="Rhea" id="RHEA-COMP:9685"/>
        <dbReference type="ChEBI" id="CHEBI:57287"/>
        <dbReference type="ChEBI" id="CHEBI:57384"/>
        <dbReference type="ChEBI" id="CHEBI:64479"/>
        <dbReference type="ChEBI" id="CHEBI:78449"/>
        <dbReference type="EC" id="2.3.1.39"/>
    </reaction>
    <physiologicalReaction direction="left-to-right" evidence="5">
        <dbReference type="Rhea" id="RHEA:41793"/>
    </physiologicalReaction>
</comment>
<dbReference type="InterPro" id="IPR049900">
    <property type="entry name" value="PKS_mFAS_DH"/>
</dbReference>
<dbReference type="InterPro" id="IPR049552">
    <property type="entry name" value="PKS_DH_N"/>
</dbReference>
<dbReference type="PROSITE" id="PS50075">
    <property type="entry name" value="CARRIER"/>
    <property type="match status" value="1"/>
</dbReference>
<dbReference type="Proteomes" id="UP001591681">
    <property type="component" value="Unassembled WGS sequence"/>
</dbReference>
<dbReference type="InterPro" id="IPR050444">
    <property type="entry name" value="Polyketide_Synthase"/>
</dbReference>
<dbReference type="InterPro" id="IPR057326">
    <property type="entry name" value="KR_dom"/>
</dbReference>
<feature type="domain" description="Carrier" evidence="7">
    <location>
        <begin position="2038"/>
        <end position="2113"/>
    </location>
</feature>
<dbReference type="Pfam" id="PF02801">
    <property type="entry name" value="Ketoacyl-synt_C"/>
    <property type="match status" value="1"/>
</dbReference>
<evidence type="ECO:0000313" key="10">
    <source>
        <dbReference type="EMBL" id="KAL2085672.1"/>
    </source>
</evidence>
<evidence type="ECO:0000256" key="1">
    <source>
        <dbReference type="ARBA" id="ARBA00005194"/>
    </source>
</evidence>
<dbReference type="Pfam" id="PF16197">
    <property type="entry name" value="KAsynt_C_assoc"/>
    <property type="match status" value="1"/>
</dbReference>
<dbReference type="SMART" id="SM00822">
    <property type="entry name" value="PKS_KR"/>
    <property type="match status" value="1"/>
</dbReference>
<comment type="pathway">
    <text evidence="1">Lipid metabolism; fatty acid biosynthesis.</text>
</comment>
<evidence type="ECO:0000259" key="8">
    <source>
        <dbReference type="PROSITE" id="PS52004"/>
    </source>
</evidence>
<evidence type="ECO:0000259" key="9">
    <source>
        <dbReference type="PROSITE" id="PS52019"/>
    </source>
</evidence>
<dbReference type="InterPro" id="IPR011032">
    <property type="entry name" value="GroES-like_sf"/>
</dbReference>
<dbReference type="InterPro" id="IPR042104">
    <property type="entry name" value="PKS_dehydratase_sf"/>
</dbReference>
<dbReference type="InterPro" id="IPR001227">
    <property type="entry name" value="Ac_transferase_dom_sf"/>
</dbReference>
<feature type="domain" description="PKS/mFAS DH" evidence="9">
    <location>
        <begin position="921"/>
        <end position="1198"/>
    </location>
</feature>
<comment type="caution">
    <text evidence="10">The sequence shown here is derived from an EMBL/GenBank/DDBJ whole genome shotgun (WGS) entry which is preliminary data.</text>
</comment>
<dbReference type="SUPFAM" id="SSF50129">
    <property type="entry name" value="GroES-like"/>
    <property type="match status" value="1"/>
</dbReference>
<keyword evidence="4" id="KW-0808">Transferase</keyword>
<dbReference type="InterPro" id="IPR020841">
    <property type="entry name" value="PKS_Beta-ketoAc_synthase_dom"/>
</dbReference>
<dbReference type="InterPro" id="IPR016035">
    <property type="entry name" value="Acyl_Trfase/lysoPLipase"/>
</dbReference>
<dbReference type="InterPro" id="IPR032821">
    <property type="entry name" value="PKS_assoc"/>
</dbReference>
<evidence type="ECO:0000259" key="7">
    <source>
        <dbReference type="PROSITE" id="PS50075"/>
    </source>
</evidence>
<dbReference type="Pfam" id="PF08659">
    <property type="entry name" value="KR"/>
    <property type="match status" value="1"/>
</dbReference>
<dbReference type="SUPFAM" id="SSF51735">
    <property type="entry name" value="NAD(P)-binding Rossmann-fold domains"/>
    <property type="match status" value="1"/>
</dbReference>
<accession>A0ABD1JES0</accession>
<feature type="active site" description="Proton acceptor; for dehydratase activity" evidence="6">
    <location>
        <position position="950"/>
    </location>
</feature>
<protein>
    <recommendedName>
        <fullName evidence="12">Carrier domain-containing protein</fullName>
    </recommendedName>
</protein>
<dbReference type="SUPFAM" id="SSF47336">
    <property type="entry name" value="ACP-like"/>
    <property type="match status" value="1"/>
</dbReference>
<gene>
    <name evidence="10" type="ORF">ACEWY4_018992</name>
</gene>
<dbReference type="SUPFAM" id="SSF52151">
    <property type="entry name" value="FabD/lysophospholipase-like"/>
    <property type="match status" value="1"/>
</dbReference>
<evidence type="ECO:0000256" key="2">
    <source>
        <dbReference type="ARBA" id="ARBA00022450"/>
    </source>
</evidence>
<evidence type="ECO:0000256" key="6">
    <source>
        <dbReference type="PROSITE-ProRule" id="PRU01363"/>
    </source>
</evidence>
<dbReference type="PROSITE" id="PS00606">
    <property type="entry name" value="KS3_1"/>
    <property type="match status" value="1"/>
</dbReference>
<keyword evidence="2" id="KW-0596">Phosphopantetheine</keyword>
<dbReference type="PANTHER" id="PTHR45681">
    <property type="entry name" value="POLYKETIDE SYNTHASE 44-RELATED"/>
    <property type="match status" value="1"/>
</dbReference>
<evidence type="ECO:0000256" key="5">
    <source>
        <dbReference type="ARBA" id="ARBA00048404"/>
    </source>
</evidence>
<dbReference type="Gene3D" id="3.10.129.110">
    <property type="entry name" value="Polyketide synthase dehydratase"/>
    <property type="match status" value="1"/>
</dbReference>
<dbReference type="Pfam" id="PF00698">
    <property type="entry name" value="Acyl_transf_1"/>
    <property type="match status" value="1"/>
</dbReference>
<dbReference type="SUPFAM" id="SSF53901">
    <property type="entry name" value="Thiolase-like"/>
    <property type="match status" value="1"/>
</dbReference>
<feature type="active site" description="Proton donor; for dehydratase activity" evidence="6">
    <location>
        <position position="1116"/>
    </location>
</feature>
<name>A0ABD1JES0_9TELE</name>
<keyword evidence="11" id="KW-1185">Reference proteome</keyword>
<dbReference type="Pfam" id="PF21089">
    <property type="entry name" value="PKS_DH_N"/>
    <property type="match status" value="1"/>
</dbReference>
<dbReference type="SMART" id="SM00825">
    <property type="entry name" value="PKS_KS"/>
    <property type="match status" value="1"/>
</dbReference>
<feature type="region of interest" description="C-terminal hotdog fold" evidence="6">
    <location>
        <begin position="1053"/>
        <end position="1198"/>
    </location>
</feature>
<dbReference type="InterPro" id="IPR049551">
    <property type="entry name" value="PKS_DH_C"/>
</dbReference>
<dbReference type="Gene3D" id="3.40.366.10">
    <property type="entry name" value="Malonyl-Coenzyme A Acyl Carrier Protein, domain 2"/>
    <property type="match status" value="1"/>
</dbReference>
<evidence type="ECO:0000313" key="11">
    <source>
        <dbReference type="Proteomes" id="UP001591681"/>
    </source>
</evidence>
<dbReference type="PANTHER" id="PTHR45681:SF8">
    <property type="entry name" value="CARRIER DOMAIN-CONTAINING PROTEIN"/>
    <property type="match status" value="1"/>
</dbReference>
<dbReference type="InterPro" id="IPR018201">
    <property type="entry name" value="Ketoacyl_synth_AS"/>
</dbReference>
<dbReference type="InterPro" id="IPR036291">
    <property type="entry name" value="NAD(P)-bd_dom_sf"/>
</dbReference>
<reference evidence="10 11" key="1">
    <citation type="submission" date="2024-09" db="EMBL/GenBank/DDBJ databases">
        <title>A chromosome-level genome assembly of Gray's grenadier anchovy, Coilia grayii.</title>
        <authorList>
            <person name="Fu Z."/>
        </authorList>
    </citation>
    <scope>NUCLEOTIDE SEQUENCE [LARGE SCALE GENOMIC DNA]</scope>
    <source>
        <strain evidence="10">G4</strain>
        <tissue evidence="10">Muscle</tissue>
    </source>
</reference>
<dbReference type="Gene3D" id="3.40.50.720">
    <property type="entry name" value="NAD(P)-binding Rossmann-like Domain"/>
    <property type="match status" value="1"/>
</dbReference>
<dbReference type="InterPro" id="IPR014031">
    <property type="entry name" value="Ketoacyl_synth_C"/>
</dbReference>
<evidence type="ECO:0000256" key="3">
    <source>
        <dbReference type="ARBA" id="ARBA00022553"/>
    </source>
</evidence>
<dbReference type="InterPro" id="IPR016039">
    <property type="entry name" value="Thiolase-like"/>
</dbReference>
<dbReference type="GO" id="GO:0004314">
    <property type="term" value="F:[acyl-carrier-protein] S-malonyltransferase activity"/>
    <property type="evidence" value="ECO:0007669"/>
    <property type="project" value="UniProtKB-EC"/>
</dbReference>
<dbReference type="Gene3D" id="3.30.70.3290">
    <property type="match status" value="1"/>
</dbReference>
<feature type="domain" description="Ketosynthase family 3 (KS3)" evidence="8">
    <location>
        <begin position="5"/>
        <end position="458"/>
    </location>
</feature>
<dbReference type="EMBL" id="JBHFQA010000016">
    <property type="protein sequence ID" value="KAL2085672.1"/>
    <property type="molecule type" value="Genomic_DNA"/>
</dbReference>
<evidence type="ECO:0000256" key="4">
    <source>
        <dbReference type="ARBA" id="ARBA00022679"/>
    </source>
</evidence>
<evidence type="ECO:0008006" key="12">
    <source>
        <dbReference type="Google" id="ProtNLM"/>
    </source>
</evidence>
<dbReference type="SUPFAM" id="SSF55048">
    <property type="entry name" value="Probable ACP-binding domain of malonyl-CoA ACP transacylase"/>
    <property type="match status" value="1"/>
</dbReference>
<dbReference type="InterPro" id="IPR014043">
    <property type="entry name" value="Acyl_transferase_dom"/>
</dbReference>
<dbReference type="Gene3D" id="3.90.180.10">
    <property type="entry name" value="Medium-chain alcohol dehydrogenases, catalytic domain"/>
    <property type="match status" value="1"/>
</dbReference>
<dbReference type="Pfam" id="PF14765">
    <property type="entry name" value="PS-DH"/>
    <property type="match status" value="1"/>
</dbReference>
<dbReference type="Gene3D" id="3.40.47.10">
    <property type="match status" value="1"/>
</dbReference>
<dbReference type="InterPro" id="IPR009081">
    <property type="entry name" value="PP-bd_ACP"/>
</dbReference>
<sequence length="2126" mass="234068">MENTDEDIAVIGIGCDFPGGMLHIYNGDFNYSTQSVVHSDIKLYKYILGEGLDNFWKVLVEGKNCAVDIPNERFDCSQWYDPDDSKPGKIRTKRAALINGLNKFDQRFFGISDAETEQMDPQQKLLLQCSYRALEDAGIPMEKASGTRTGVYIGLMNHDFEVNLNIKEISHWTGTGVATSLASNRISYTFNLTGPSFTIDCACSSSLVALHLACQSIRQGDCDMALCGGVSCIISPQMFVVLSKAKMVSPDGTSKPFSSKADGYGRGEGCGVVLLKPLDKALQDSDHIWGVISKTAVNQDGHSVSPITKPSMIQQEELLRKIYSTEHDLTSVQYIEAHGTGTPVGDPIEAESISNAIAKARPPGSDPLVIGSVKGNIGHTESAAGVAGLIKVLLMMKHETIVPSVFYTEDSASIDAKSLNLKIPTTPEKWKRSRDTVRVAGISSFGFGGTNAHAIVKQHEKHTPSKTRVKKSQHCFVLSAVSEKSLAMMIADMAEQIHNKTSTDIQFLAYTSACKRSHAKHKYRKVFITPSEVVLENQLTSSLNKRFLPFKTDPKVVFVFCGNGVTYRGMCRQLFKEEPIFREKVTEIEHLLQSHSNMQKCRILEILENDTATDFSKPDVIQPLLFAVQVAIATLLKHWGVRPDAILGHSVGEVAAAHCSGLLSLGDAVKVIHYRSALQSKVTGGKMLVVSNMAVSEVLNLLSSYSGKVCLAAHNSPTSCTLSGDAESILALHQTLSNSANSKTLFLYVLDVPAAYHSHMMDPILPEVENSIGNLGVNELDTELYSTVSGKLADNHDFCTGAYWSRNIREPVEFEKALTAAAKDKRNAVFVEIGPKRALYRNIIETFGNDSIVLSSAHPEKDHETLLGTFARLFELGVNVNWDILYGITEVAPTALPRYQFDFVEKPISVSFKPESIPHSHPVLIMETAGGRDLISCDLTSKELPYLKEHKNNGVPIVPGALYVEMGLAAFMANAKPKAPLSTLQLSINFLSPFLLTPGHPKLKVKLEANKHETLFEVHSNSAVFASGSIKCQSVGMVDEQLISLECITKRCTSIMKSDEMYRKLDMAGFQYGDCFRNKEDVFLGKEFREAYSIVSVPEELLCQLHDFCIHPVILDYLLQMTLVTNSQGSMARPGIPAVIGSLVVLKPLLKEMVMYLKVTGLADDHFSACGCITNRNGGVLVEVRDIMVKYVESSHVTDKYFFHNELDIVSENTESTVPVSALVFSDTTGLSLGLKPYLSNNSRLISSNYADTVLTVGLPAVLAMLNISNVGEIFTDVLFMWGHEDLSSHTVDHVLVNMTNYCDLFRQVLLELRKINFSKCVRVVTYQSSEATVEHISPGFVLSGMTRSCAAEVFEFSFQLIDIGSASAENISALSRVLTSFPCKKYPELVVKDGQILQPHIARRSESAVGPQHIDHCSQNQQYTLLTGDAYKMIRLSAIPSEEESGHIPEKNVEVQLSKMCVHSSDYYPVSVSEQQFGQTMYWNKHSNLNHKLLALDFSGVVTAVGKGVRKLKVGDHIAACYPVTASTKVMVPEEVCCNAKKLSFFRDIPCISYLVVIWRVLHIDLPKLKRKGTLGVFSSDPNSVLVKVLILVANKCGWHTLVVAELSDPLPHLRKVDALVLLPPFNKSVFIKGCTVSTVKDVVVVFENSLPSAVTEQFLREVNCHAYIKTIETSNLLSKGSLRAHGKDLYRWLKNLHLDKKSAFLPNNISQVVTAGCFDLMPLDYSYFSAQIVPQVVLNGDGDMHTVSGLPLLPKEHRLFYKNCVYIVTGGLTGLGFETVRFIAESGGRNIVILSRRSPSTEMQGEIDAIKQQCGAAIDSVQCDIAVMEQVQKAVLTIEESFPSYPIKGIFHSAVVIHDALIGNLDKSLYEKVLKPKVNGALNLHHATKHCELDYFVCFSSISSMLGNASQTNYAAANSFLDIFCHYRRHLGLAAQSINWGALNLGLLYKKDNIQKFLESQGIMAMEKNEILQSLKECLLLSNPQQIICKFNYKNMFHHGFSQNPSLSIRLKSVVKDGMGISKVSDLTSAHKASGSSPQDIVRTMLNDTLGVEYDELSNDTLLSALGVDSMLGMTMQNLIFQETGINIPLIKLMDPNCTIASLASALMGDAKDYVMDENLNTKL</sequence>
<feature type="region of interest" description="N-terminal hotdog fold" evidence="6">
    <location>
        <begin position="921"/>
        <end position="1040"/>
    </location>
</feature>
<keyword evidence="3" id="KW-0597">Phosphoprotein</keyword>
<dbReference type="InterPro" id="IPR016036">
    <property type="entry name" value="Malonyl_transacylase_ACP-bd"/>
</dbReference>
<proteinExistence type="predicted"/>
<dbReference type="InterPro" id="IPR013968">
    <property type="entry name" value="PKS_KR"/>
</dbReference>
<organism evidence="10 11">
    <name type="scientific">Coilia grayii</name>
    <name type="common">Gray's grenadier anchovy</name>
    <dbReference type="NCBI Taxonomy" id="363190"/>
    <lineage>
        <taxon>Eukaryota</taxon>
        <taxon>Metazoa</taxon>
        <taxon>Chordata</taxon>
        <taxon>Craniata</taxon>
        <taxon>Vertebrata</taxon>
        <taxon>Euteleostomi</taxon>
        <taxon>Actinopterygii</taxon>
        <taxon>Neopterygii</taxon>
        <taxon>Teleostei</taxon>
        <taxon>Clupei</taxon>
        <taxon>Clupeiformes</taxon>
        <taxon>Clupeoidei</taxon>
        <taxon>Engraulidae</taxon>
        <taxon>Coilinae</taxon>
        <taxon>Coilia</taxon>
    </lineage>
</organism>
<dbReference type="InterPro" id="IPR036736">
    <property type="entry name" value="ACP-like_sf"/>
</dbReference>